<dbReference type="Proteomes" id="UP000184388">
    <property type="component" value="Unassembled WGS sequence"/>
</dbReference>
<dbReference type="AlphaFoldDB" id="A0A9X8QUF9"/>
<gene>
    <name evidence="3" type="ORF">SAMN05216268_10999</name>
</gene>
<reference evidence="4" key="1">
    <citation type="submission" date="2016-11" db="EMBL/GenBank/DDBJ databases">
        <authorList>
            <person name="Jaros S."/>
            <person name="Januszkiewicz K."/>
            <person name="Wedrychowicz H."/>
        </authorList>
    </citation>
    <scope>NUCLEOTIDE SEQUENCE [LARGE SCALE GENOMIC DNA]</scope>
    <source>
        <strain evidence="4">CGMCC 4.3555</strain>
    </source>
</reference>
<feature type="transmembrane region" description="Helical" evidence="2">
    <location>
        <begin position="166"/>
        <end position="185"/>
    </location>
</feature>
<name>A0A9X8QUF9_9ACTN</name>
<accession>A0A9X8QUF9</accession>
<feature type="transmembrane region" description="Helical" evidence="2">
    <location>
        <begin position="6"/>
        <end position="24"/>
    </location>
</feature>
<feature type="region of interest" description="Disordered" evidence="1">
    <location>
        <begin position="291"/>
        <end position="310"/>
    </location>
</feature>
<keyword evidence="2" id="KW-0472">Membrane</keyword>
<dbReference type="PANTHER" id="PTHR40761:SF1">
    <property type="entry name" value="CONSERVED INTEGRAL MEMBRANE ALANINE VALINE AND LEUCINE RICH PROTEIN-RELATED"/>
    <property type="match status" value="1"/>
</dbReference>
<sequence>MAIWTAVLFAVLAAACNALSTVLQRRAARTVPVAGRLRLGLIADLLHRAAWLAGMLMVLPAACFQALALLFGPLSVVQPIFVLELPLALLIGRVLLGGPVPVRISRRGWAGVGLLVVGLGTALAAAAPTAGRDHAPLSRWVPALIACGSVIFVTVGAGLRRGAGSFRAACFGAATAVGYALTAALLKDATHAWASGGPARFFTSWQSYGFALTGVLALFMMENAMQSGPLTASQPVLTVGDALVSLSLGVTLFDERVRAGWWLLPEALGVGLVLWGAVLMSQVSLARDLATGQTGEPLPRAPRGRPGHGG</sequence>
<evidence type="ECO:0008006" key="5">
    <source>
        <dbReference type="Google" id="ProtNLM"/>
    </source>
</evidence>
<protein>
    <recommendedName>
        <fullName evidence="5">Magnesium transporter NIPA</fullName>
    </recommendedName>
</protein>
<evidence type="ECO:0000313" key="4">
    <source>
        <dbReference type="Proteomes" id="UP000184388"/>
    </source>
</evidence>
<organism evidence="3 4">
    <name type="scientific">Streptomyces yunnanensis</name>
    <dbReference type="NCBI Taxonomy" id="156453"/>
    <lineage>
        <taxon>Bacteria</taxon>
        <taxon>Bacillati</taxon>
        <taxon>Actinomycetota</taxon>
        <taxon>Actinomycetes</taxon>
        <taxon>Kitasatosporales</taxon>
        <taxon>Streptomycetaceae</taxon>
        <taxon>Streptomyces</taxon>
    </lineage>
</organism>
<dbReference type="NCBIfam" id="NF038012">
    <property type="entry name" value="DMT_1"/>
    <property type="match status" value="1"/>
</dbReference>
<feature type="transmembrane region" description="Helical" evidence="2">
    <location>
        <begin position="76"/>
        <end position="96"/>
    </location>
</feature>
<feature type="transmembrane region" description="Helical" evidence="2">
    <location>
        <begin position="108"/>
        <end position="128"/>
    </location>
</feature>
<evidence type="ECO:0000256" key="1">
    <source>
        <dbReference type="SAM" id="MobiDB-lite"/>
    </source>
</evidence>
<keyword evidence="2" id="KW-0812">Transmembrane</keyword>
<feature type="transmembrane region" description="Helical" evidence="2">
    <location>
        <begin position="45"/>
        <end position="70"/>
    </location>
</feature>
<proteinExistence type="predicted"/>
<dbReference type="PANTHER" id="PTHR40761">
    <property type="entry name" value="CONSERVED INTEGRAL MEMBRANE ALANINE VALINE AND LEUCINE RICH PROTEIN-RELATED"/>
    <property type="match status" value="1"/>
</dbReference>
<feature type="transmembrane region" description="Helical" evidence="2">
    <location>
        <begin position="259"/>
        <end position="279"/>
    </location>
</feature>
<keyword evidence="2" id="KW-1133">Transmembrane helix</keyword>
<comment type="caution">
    <text evidence="3">The sequence shown here is derived from an EMBL/GenBank/DDBJ whole genome shotgun (WGS) entry which is preliminary data.</text>
</comment>
<feature type="transmembrane region" description="Helical" evidence="2">
    <location>
        <begin position="140"/>
        <end position="159"/>
    </location>
</feature>
<evidence type="ECO:0000313" key="3">
    <source>
        <dbReference type="EMBL" id="SHM20144.1"/>
    </source>
</evidence>
<dbReference type="EMBL" id="FRBK01000009">
    <property type="protein sequence ID" value="SHM20144.1"/>
    <property type="molecule type" value="Genomic_DNA"/>
</dbReference>
<evidence type="ECO:0000256" key="2">
    <source>
        <dbReference type="SAM" id="Phobius"/>
    </source>
</evidence>
<feature type="transmembrane region" description="Helical" evidence="2">
    <location>
        <begin position="205"/>
        <end position="224"/>
    </location>
</feature>
<dbReference type="RefSeq" id="WP_073445554.1">
    <property type="nucleotide sequence ID" value="NZ_FRBK01000009.1"/>
</dbReference>